<dbReference type="OrthoDB" id="6028077at2"/>
<name>A0A091ASN2_9GAMM</name>
<keyword evidence="2" id="KW-1185">Reference proteome</keyword>
<dbReference type="PATRIC" id="fig|1384056.3.peg.2359"/>
<evidence type="ECO:0000313" key="1">
    <source>
        <dbReference type="EMBL" id="KFN41974.1"/>
    </source>
</evidence>
<sequence>MSWRPDQQAMLAAMGYALYRQVPAPVPPPVVVARPAGFPEKLWESLVRAAGGRDPSALLPPAEQLRADARAKRALWPALRALRRRR</sequence>
<comment type="caution">
    <text evidence="1">The sequence shown here is derived from an EMBL/GenBank/DDBJ whole genome shotgun (WGS) entry which is preliminary data.</text>
</comment>
<protein>
    <submittedName>
        <fullName evidence="1">Uncharacterized protein</fullName>
    </submittedName>
</protein>
<reference evidence="1 2" key="1">
    <citation type="submission" date="2013-09" db="EMBL/GenBank/DDBJ databases">
        <title>Genome sequencing of Arenimonas metalli.</title>
        <authorList>
            <person name="Chen F."/>
            <person name="Wang G."/>
        </authorList>
    </citation>
    <scope>NUCLEOTIDE SEQUENCE [LARGE SCALE GENOMIC DNA]</scope>
    <source>
        <strain evidence="1 2">CF5-1</strain>
    </source>
</reference>
<dbReference type="eggNOG" id="ENOG5032DGZ">
    <property type="taxonomic scope" value="Bacteria"/>
</dbReference>
<dbReference type="AlphaFoldDB" id="A0A091ASN2"/>
<accession>A0A091ASN2</accession>
<proteinExistence type="predicted"/>
<dbReference type="RefSeq" id="WP_052575439.1">
    <property type="nucleotide sequence ID" value="NZ_AVCK01000055.1"/>
</dbReference>
<gene>
    <name evidence="1" type="ORF">N787_04200</name>
</gene>
<evidence type="ECO:0000313" key="2">
    <source>
        <dbReference type="Proteomes" id="UP000029393"/>
    </source>
</evidence>
<dbReference type="STRING" id="1384056.N787_04200"/>
<organism evidence="1 2">
    <name type="scientific">Arenimonas metalli CF5-1</name>
    <dbReference type="NCBI Taxonomy" id="1384056"/>
    <lineage>
        <taxon>Bacteria</taxon>
        <taxon>Pseudomonadati</taxon>
        <taxon>Pseudomonadota</taxon>
        <taxon>Gammaproteobacteria</taxon>
        <taxon>Lysobacterales</taxon>
        <taxon>Lysobacteraceae</taxon>
        <taxon>Arenimonas</taxon>
    </lineage>
</organism>
<dbReference type="Proteomes" id="UP000029393">
    <property type="component" value="Unassembled WGS sequence"/>
</dbReference>
<dbReference type="EMBL" id="AVCK01000055">
    <property type="protein sequence ID" value="KFN41974.1"/>
    <property type="molecule type" value="Genomic_DNA"/>
</dbReference>